<dbReference type="RefSeq" id="WP_002836709.1">
    <property type="nucleotide sequence ID" value="NZ_CM000955.1"/>
</dbReference>
<accession>D6SBB4</accession>
<evidence type="ECO:0000256" key="10">
    <source>
        <dbReference type="ARBA" id="ARBA00049244"/>
    </source>
</evidence>
<dbReference type="InterPro" id="IPR041931">
    <property type="entry name" value="DNA_pol3_alpha_thumb_dom"/>
</dbReference>
<dbReference type="Pfam" id="PF14579">
    <property type="entry name" value="HHH_6"/>
    <property type="match status" value="1"/>
</dbReference>
<comment type="caution">
    <text evidence="12">The sequence shown here is derived from an EMBL/GenBank/DDBJ whole genome shotgun (WGS) entry which is preliminary data.</text>
</comment>
<comment type="catalytic activity">
    <reaction evidence="10">
        <text>DNA(n) + a 2'-deoxyribonucleoside 5'-triphosphate = DNA(n+1) + diphosphate</text>
        <dbReference type="Rhea" id="RHEA:22508"/>
        <dbReference type="Rhea" id="RHEA-COMP:17339"/>
        <dbReference type="Rhea" id="RHEA-COMP:17340"/>
        <dbReference type="ChEBI" id="CHEBI:33019"/>
        <dbReference type="ChEBI" id="CHEBI:61560"/>
        <dbReference type="ChEBI" id="CHEBI:173112"/>
        <dbReference type="EC" id="2.7.7.7"/>
    </reaction>
</comment>
<evidence type="ECO:0000256" key="9">
    <source>
        <dbReference type="ARBA" id="ARBA00025611"/>
    </source>
</evidence>
<dbReference type="GO" id="GO:0003676">
    <property type="term" value="F:nucleic acid binding"/>
    <property type="evidence" value="ECO:0007669"/>
    <property type="project" value="InterPro"/>
</dbReference>
<evidence type="ECO:0000256" key="8">
    <source>
        <dbReference type="ARBA" id="ARBA00022932"/>
    </source>
</evidence>
<dbReference type="NCBIfam" id="NF005298">
    <property type="entry name" value="PRK06826.1"/>
    <property type="match status" value="1"/>
</dbReference>
<dbReference type="CDD" id="cd04485">
    <property type="entry name" value="DnaE_OBF"/>
    <property type="match status" value="1"/>
</dbReference>
<dbReference type="Gene3D" id="1.10.10.1600">
    <property type="entry name" value="Bacterial DNA polymerase III alpha subunit, thumb domain"/>
    <property type="match status" value="1"/>
</dbReference>
<feature type="domain" description="Polymerase/histidinol phosphatase N-terminal" evidence="11">
    <location>
        <begin position="6"/>
        <end position="73"/>
    </location>
</feature>
<dbReference type="Gene3D" id="1.10.150.870">
    <property type="match status" value="1"/>
</dbReference>
<dbReference type="AlphaFoldDB" id="D6SBB4"/>
<dbReference type="InterPro" id="IPR029460">
    <property type="entry name" value="DNAPol_HHH"/>
</dbReference>
<comment type="function">
    <text evidence="9">DNA polymerase III is a complex, multichain enzyme responsible for most of the replicative synthesis in bacteria. This DNA polymerase also exhibits 3' to 5' exonuclease activity. The alpha chain is the DNA polymerase.</text>
</comment>
<evidence type="ECO:0000256" key="3">
    <source>
        <dbReference type="ARBA" id="ARBA00012417"/>
    </source>
</evidence>
<sequence length="1161" mass="133653">MIDTFTHLHVHTEYSLLDGFSPIEKLLDKVEELQMKSIAITDHGSMFGTVKFYKECKKRNIKPIIGCEIYTTNKDHKIKNPENKFYNHLVLLAKNQTGYSNLMKIVSLGYVEGFYYKPRVDKDTLRKYSEGIIALSACLKGEVQESLIRYGYDKAKDVAKELKDIYGEDFYLELQNHSSREDMVVMENIPKIANELDIGLVCTNDVHYIEKEDYKIHNILICLQTGKTIEEENKMSYIPGEFFLRSEEQMRDLFKDYPEAIENTKKIAEMCNVELEFGNLHLPYFAIPDGFTNSSYLKKLVFDGLEKRFANDDRLEEAKERCEYELSVIEKMGYVDYFLIVWDFIRFAKSQDIPVGPGRGSAAGSIISYCLEITDINPLDYNLIFERFLNPERVSMPDIDIDFCYERREEVIDYVVNKYGEDKVAQIVTFGTMAARNAIRDVGRVLAMDFKTVDDTAKKVPNLLNINIDKSLEISPEFRKAYEENRDVKKLVDVARRVEGMPRHTSTHAAGVVISKLPIMEYVPLAINKDAVITQFNMTELEELGLLKMDFLGLRTLTVISDCMKYIKKNKDIDVSFEDMDENDPKVLSMFTVAQTLGIFQFESQGMRNFLKELKPTKFDDLIAANALFRPGPMNEIPTYIHNKHNEEDVEYLSPLLEDILKPTYGTIVYQEQVMQIVQKIAGFSLGEADNLRRAMSKKKMKVMEDGRKEFIFGKEDEDGNILIEGAIRRGVEEDVANKIYDLMIDFAKYAFNKSHSAAYSLVAMRTAWLKYYYPVEFLAALISSVMGNTSQLSLYIEEARRLDIKIEAPDINYSLDKFDVKDNSIIYGLKAIKNVGTNLIDQTIISRNENGKFKSFRDFVERIYAKDKSAINKRSIESLIKAGAFTSLGETRATLMLQYQSIIDSVQSGLKNNVPGQSNLFDMFESNADDDRDDFTRREEFDKSELLRMEKEVLGIYLSDHPLRAYSNIIGKYSNFSTGDLEDDAYNEKNFDGKRVKVVGIVESINKKFTKNQKIMEFVKFEDLYGTMELIVFPQKYEQYSDILNEDEILIVTGRLNIIEGEDPKILVDNIQSIKSISSVEKLDETEPKLFLRITKNMPSYILDKVKPILLNSKGNTQSNIFFEEKKQNYLLGNEFRISCEDNTIDELVSLLGRENVVLK</sequence>
<dbReference type="EC" id="2.7.7.7" evidence="3"/>
<dbReference type="GO" id="GO:0008408">
    <property type="term" value="F:3'-5' exonuclease activity"/>
    <property type="evidence" value="ECO:0007669"/>
    <property type="project" value="InterPro"/>
</dbReference>
<dbReference type="SMART" id="SM00481">
    <property type="entry name" value="POLIIIAc"/>
    <property type="match status" value="1"/>
</dbReference>
<dbReference type="PANTHER" id="PTHR32294">
    <property type="entry name" value="DNA POLYMERASE III SUBUNIT ALPHA"/>
    <property type="match status" value="1"/>
</dbReference>
<evidence type="ECO:0000256" key="2">
    <source>
        <dbReference type="ARBA" id="ARBA00009496"/>
    </source>
</evidence>
<dbReference type="InterPro" id="IPR016195">
    <property type="entry name" value="Pol/histidinol_Pase-like"/>
</dbReference>
<evidence type="ECO:0000259" key="11">
    <source>
        <dbReference type="SMART" id="SM00481"/>
    </source>
</evidence>
<proteinExistence type="inferred from homology"/>
<dbReference type="NCBIfam" id="NF004226">
    <property type="entry name" value="PRK05673.1"/>
    <property type="match status" value="1"/>
</dbReference>
<dbReference type="STRING" id="525282.HMPREF0391_11736"/>
<dbReference type="InterPro" id="IPR004013">
    <property type="entry name" value="PHP_dom"/>
</dbReference>
<evidence type="ECO:0000256" key="1">
    <source>
        <dbReference type="ARBA" id="ARBA00004496"/>
    </source>
</evidence>
<comment type="subcellular location">
    <subcellularLocation>
        <location evidence="1">Cytoplasm</location>
    </subcellularLocation>
</comment>
<keyword evidence="6 12" id="KW-0548">Nucleotidyltransferase</keyword>
<dbReference type="Pfam" id="PF02811">
    <property type="entry name" value="PHP"/>
    <property type="match status" value="1"/>
</dbReference>
<gene>
    <name evidence="12" type="ORF">HMPREF0391_11736</name>
</gene>
<dbReference type="GO" id="GO:0003887">
    <property type="term" value="F:DNA-directed DNA polymerase activity"/>
    <property type="evidence" value="ECO:0007669"/>
    <property type="project" value="UniProtKB-KW"/>
</dbReference>
<comment type="similarity">
    <text evidence="2">Belongs to the DNA polymerase type-C family. DnaE subfamily.</text>
</comment>
<evidence type="ECO:0000256" key="7">
    <source>
        <dbReference type="ARBA" id="ARBA00022705"/>
    </source>
</evidence>
<dbReference type="GO" id="GO:0005737">
    <property type="term" value="C:cytoplasm"/>
    <property type="evidence" value="ECO:0007669"/>
    <property type="project" value="UniProtKB-SubCell"/>
</dbReference>
<protein>
    <recommendedName>
        <fullName evidence="4">DNA polymerase III subunit alpha</fullName>
        <ecNumber evidence="3">2.7.7.7</ecNumber>
    </recommendedName>
</protein>
<dbReference type="Pfam" id="PF17657">
    <property type="entry name" value="DNA_pol3_finger"/>
    <property type="match status" value="1"/>
</dbReference>
<dbReference type="OrthoDB" id="9803237at2"/>
<dbReference type="HOGENOM" id="CLU_001600_0_0_9"/>
<dbReference type="Pfam" id="PF01336">
    <property type="entry name" value="tRNA_anti-codon"/>
    <property type="match status" value="1"/>
</dbReference>
<dbReference type="PANTHER" id="PTHR32294:SF0">
    <property type="entry name" value="DNA POLYMERASE III SUBUNIT ALPHA"/>
    <property type="match status" value="1"/>
</dbReference>
<dbReference type="Gene3D" id="3.20.20.140">
    <property type="entry name" value="Metal-dependent hydrolases"/>
    <property type="match status" value="1"/>
</dbReference>
<name>D6SBB4_FINMA</name>
<evidence type="ECO:0000256" key="5">
    <source>
        <dbReference type="ARBA" id="ARBA00022679"/>
    </source>
</evidence>
<dbReference type="NCBIfam" id="TIGR00594">
    <property type="entry name" value="polc"/>
    <property type="match status" value="1"/>
</dbReference>
<evidence type="ECO:0000313" key="12">
    <source>
        <dbReference type="EMBL" id="EFH92764.1"/>
    </source>
</evidence>
<keyword evidence="8" id="KW-0239">DNA-directed DNA polymerase</keyword>
<evidence type="ECO:0000256" key="4">
    <source>
        <dbReference type="ARBA" id="ARBA00019114"/>
    </source>
</evidence>
<dbReference type="eggNOG" id="COG0587">
    <property type="taxonomic scope" value="Bacteria"/>
</dbReference>
<dbReference type="SUPFAM" id="SSF89550">
    <property type="entry name" value="PHP domain-like"/>
    <property type="match status" value="1"/>
</dbReference>
<dbReference type="GO" id="GO:0006260">
    <property type="term" value="P:DNA replication"/>
    <property type="evidence" value="ECO:0007669"/>
    <property type="project" value="UniProtKB-KW"/>
</dbReference>
<dbReference type="InterPro" id="IPR004365">
    <property type="entry name" value="NA-bd_OB_tRNA"/>
</dbReference>
<dbReference type="CDD" id="cd12113">
    <property type="entry name" value="PHP_PolIIIA_DnaE3"/>
    <property type="match status" value="1"/>
</dbReference>
<dbReference type="InterPro" id="IPR011708">
    <property type="entry name" value="DNA_pol3_alpha_NTPase_dom"/>
</dbReference>
<dbReference type="InterPro" id="IPR004805">
    <property type="entry name" value="DnaE2/DnaE/PolC"/>
</dbReference>
<evidence type="ECO:0000256" key="6">
    <source>
        <dbReference type="ARBA" id="ARBA00022695"/>
    </source>
</evidence>
<reference evidence="12" key="1">
    <citation type="submission" date="2010-05" db="EMBL/GenBank/DDBJ databases">
        <authorList>
            <person name="Muzny D."/>
            <person name="Qin X."/>
            <person name="Buhay C."/>
            <person name="Dugan-Rocha S."/>
            <person name="Ding Y."/>
            <person name="Chen G."/>
            <person name="Hawes A."/>
            <person name="Holder M."/>
            <person name="Jhangiani S."/>
            <person name="Johnson A."/>
            <person name="Khan Z."/>
            <person name="Li Z."/>
            <person name="Liu W."/>
            <person name="Liu X."/>
            <person name="Perez L."/>
            <person name="Shen H."/>
            <person name="Wang Q."/>
            <person name="Watt J."/>
            <person name="Xi L."/>
            <person name="Xin Y."/>
            <person name="Zhou J."/>
            <person name="Deng J."/>
            <person name="Jiang H."/>
            <person name="Liu Y."/>
            <person name="Qu J."/>
            <person name="Song X.-Z."/>
            <person name="Zhang L."/>
            <person name="Villasana D."/>
            <person name="Johnson A."/>
            <person name="Liu J."/>
            <person name="Liyanage D."/>
            <person name="Lorensuhewa L."/>
            <person name="Robinson T."/>
            <person name="Song A."/>
            <person name="Song B.-B."/>
            <person name="Dinh H."/>
            <person name="Thornton R."/>
            <person name="Coyle M."/>
            <person name="Francisco L."/>
            <person name="Jackson L."/>
            <person name="Javaid M."/>
            <person name="Korchina V."/>
            <person name="Kovar C."/>
            <person name="Mata R."/>
            <person name="Mathew T."/>
            <person name="Ngo R."/>
            <person name="Nguyen L."/>
            <person name="Nguyen N."/>
            <person name="Okwuonu G."/>
            <person name="Ongeri F."/>
            <person name="Pham C."/>
            <person name="Simmons D."/>
            <person name="Wilczek-Boney K."/>
            <person name="Hale W."/>
            <person name="Jakkamsetti A."/>
            <person name="Pham P."/>
            <person name="Ruth R."/>
            <person name="San Lucas F."/>
            <person name="Warren J."/>
            <person name="Zhang J."/>
            <person name="Zhao Z."/>
            <person name="Zhou C."/>
            <person name="Zhu D."/>
            <person name="Lee S."/>
            <person name="Bess C."/>
            <person name="Blankenburg K."/>
            <person name="Forbes L."/>
            <person name="Fu Q."/>
            <person name="Gubbala S."/>
            <person name="Hirani K."/>
            <person name="Jayaseelan J.C."/>
            <person name="Lara F."/>
            <person name="Munidasa M."/>
            <person name="Palculict T."/>
            <person name="Patil S."/>
            <person name="Pu L.-L."/>
            <person name="Saada N."/>
            <person name="Tang L."/>
            <person name="Weissenberger G."/>
            <person name="Zhu Y."/>
            <person name="Hemphill L."/>
            <person name="Shang Y."/>
            <person name="Youmans B."/>
            <person name="Ayvaz T."/>
            <person name="Ross M."/>
            <person name="Santibanez J."/>
            <person name="Aqrawi P."/>
            <person name="Gross S."/>
            <person name="Joshi V."/>
            <person name="Fowler G."/>
            <person name="Nazareth L."/>
            <person name="Reid J."/>
            <person name="Worley K."/>
            <person name="Petrosino J."/>
            <person name="Highlander S."/>
            <person name="Gibbs R."/>
        </authorList>
    </citation>
    <scope>NUCLEOTIDE SEQUENCE [LARGE SCALE GENOMIC DNA]</scope>
    <source>
        <strain evidence="12">ATCC 53516</strain>
    </source>
</reference>
<dbReference type="InterPro" id="IPR003141">
    <property type="entry name" value="Pol/His_phosphatase_N"/>
</dbReference>
<dbReference type="Pfam" id="PF07733">
    <property type="entry name" value="DNA_pol3_alpha"/>
    <property type="match status" value="1"/>
</dbReference>
<dbReference type="InterPro" id="IPR040982">
    <property type="entry name" value="DNA_pol3_finger"/>
</dbReference>
<keyword evidence="5 12" id="KW-0808">Transferase</keyword>
<keyword evidence="7" id="KW-0235">DNA replication</keyword>
<organism evidence="12">
    <name type="scientific">Finegoldia magna ATCC 53516</name>
    <dbReference type="NCBI Taxonomy" id="525282"/>
    <lineage>
        <taxon>Bacteria</taxon>
        <taxon>Bacillati</taxon>
        <taxon>Bacillota</taxon>
        <taxon>Tissierellia</taxon>
        <taxon>Tissierellales</taxon>
        <taxon>Peptoniphilaceae</taxon>
        <taxon>Finegoldia</taxon>
    </lineage>
</organism>
<dbReference type="Proteomes" id="UP000004063">
    <property type="component" value="Chromosome"/>
</dbReference>
<dbReference type="EMBL" id="ACHM02000003">
    <property type="protein sequence ID" value="EFH92764.1"/>
    <property type="molecule type" value="Genomic_DNA"/>
</dbReference>